<feature type="domain" description="DUF1549" evidence="3">
    <location>
        <begin position="157"/>
        <end position="370"/>
    </location>
</feature>
<feature type="signal peptide" evidence="2">
    <location>
        <begin position="1"/>
        <end position="22"/>
    </location>
</feature>
<name>A0ABX1VL77_9PLAN</name>
<gene>
    <name evidence="6" type="ORF">LzC2_34780</name>
</gene>
<dbReference type="SUPFAM" id="SSF46626">
    <property type="entry name" value="Cytochrome c"/>
    <property type="match status" value="1"/>
</dbReference>
<dbReference type="Pfam" id="PF07583">
    <property type="entry name" value="PSCyt2"/>
    <property type="match status" value="1"/>
</dbReference>
<dbReference type="Pfam" id="PF07587">
    <property type="entry name" value="PSD1"/>
    <property type="match status" value="1"/>
</dbReference>
<feature type="domain" description="DUF1553" evidence="4">
    <location>
        <begin position="540"/>
        <end position="797"/>
    </location>
</feature>
<feature type="region of interest" description="Disordered" evidence="1">
    <location>
        <begin position="373"/>
        <end position="392"/>
    </location>
</feature>
<dbReference type="InterPro" id="IPR011429">
    <property type="entry name" value="Cyt_c_Planctomycete-type"/>
</dbReference>
<dbReference type="InterPro" id="IPR011444">
    <property type="entry name" value="DUF1549"/>
</dbReference>
<dbReference type="EMBL" id="WTPX01000146">
    <property type="protein sequence ID" value="NNJ27376.1"/>
    <property type="molecule type" value="Genomic_DNA"/>
</dbReference>
<dbReference type="PANTHER" id="PTHR35889:SF3">
    <property type="entry name" value="F-BOX DOMAIN-CONTAINING PROTEIN"/>
    <property type="match status" value="1"/>
</dbReference>
<proteinExistence type="predicted"/>
<dbReference type="Proteomes" id="UP000609651">
    <property type="component" value="Unassembled WGS sequence"/>
</dbReference>
<feature type="chain" id="PRO_5046639618" description="Planctomycete cytochrome C" evidence="2">
    <location>
        <begin position="23"/>
        <end position="830"/>
    </location>
</feature>
<evidence type="ECO:0000259" key="3">
    <source>
        <dbReference type="Pfam" id="PF07583"/>
    </source>
</evidence>
<sequence>MSRFVTLSSCLLLAGSAASVRAADVEPTESPAPAVDFAREVQPLLARKCLACHGPDDAEGGLMLGSRETALAVTDSGEPAILPGNAHGSTLWERITSDSEWDQMPPEGDRLTAEEVEILRHWIDDGAKWEEHWAFEAPVVADPPAVETNDPTTILNPIDRFIQARLEAAELEPNAPADPATLLRRLSFDLTGLPPTPEETTAFVVASGFDGPGQAYEQAVDRLLASPRYGEKWGRHWLDLVRYAETNSFERDGDKPNAWKYRDYVIRSFNDDKPYDRFIVEQLAGDELPADSPAQRAENLTATAFYRLGIWDDEPADPELAIYDELDDTVRTVSEGVLGLTVGCARCHDHKLDPIPQADYYKMVAVFRDVTPFDTRGRNSGNNQADVTPPEVAEAHRALDVELARWESKKREIEQRGIAKMSGPDQRATEGPPKRRENVLKRELHKHLSADEAEEYRSIKEHLEGVDARRKALPSRETTLAVAKTYEPGKIPATFLLARGSAQGATGDPLEPGVPEIFQDDGVDAEEFAPTPAVEGSAGRRLAFAKWATDPENRLTARVAVNRIWQHHFGRGLVRSSNNFGKLGTPPTHPDLLNWLADRFVAEGWSQKRLHKLIVTSAAYRRSSGPNAAAAAADPLNDLFWRFDPRRLTAEELRDASLAVTGELNLEMYGPSFYPKLSEEVLAGQSQPGKGWGNSSEEERARRAVYSFIKRSVIDPALADFDFPETDAPCEARFNTVQPAQALALLNGDFANERAVALAERIRGEALKDDRARIARAVALTTSRPATDEAAQDGVRFIEQMQSDYDFDADRAFELWCLVTLNANSFLYLD</sequence>
<comment type="caution">
    <text evidence="6">The sequence shown here is derived from an EMBL/GenBank/DDBJ whole genome shotgun (WGS) entry which is preliminary data.</text>
</comment>
<keyword evidence="7" id="KW-1185">Reference proteome</keyword>
<reference evidence="6 7" key="1">
    <citation type="journal article" date="2020" name="Syst. Appl. Microbiol.">
        <title>Alienimonas chondri sp. nov., a novel planctomycete isolated from the biofilm of the red alga Chondrus crispus.</title>
        <authorList>
            <person name="Vitorino I."/>
            <person name="Albuquerque L."/>
            <person name="Wiegand S."/>
            <person name="Kallscheuer N."/>
            <person name="da Costa M.S."/>
            <person name="Lobo-da-Cunha A."/>
            <person name="Jogler C."/>
            <person name="Lage O.M."/>
        </authorList>
    </citation>
    <scope>NUCLEOTIDE SEQUENCE [LARGE SCALE GENOMIC DNA]</scope>
    <source>
        <strain evidence="6 7">LzC2</strain>
    </source>
</reference>
<evidence type="ECO:0000256" key="1">
    <source>
        <dbReference type="SAM" id="MobiDB-lite"/>
    </source>
</evidence>
<dbReference type="Pfam" id="PF07635">
    <property type="entry name" value="PSCyt1"/>
    <property type="match status" value="1"/>
</dbReference>
<evidence type="ECO:0000313" key="6">
    <source>
        <dbReference type="EMBL" id="NNJ27376.1"/>
    </source>
</evidence>
<evidence type="ECO:0000256" key="2">
    <source>
        <dbReference type="SAM" id="SignalP"/>
    </source>
</evidence>
<evidence type="ECO:0000259" key="5">
    <source>
        <dbReference type="Pfam" id="PF07635"/>
    </source>
</evidence>
<dbReference type="RefSeq" id="WP_171189280.1">
    <property type="nucleotide sequence ID" value="NZ_WTPX01000146.1"/>
</dbReference>
<evidence type="ECO:0000313" key="7">
    <source>
        <dbReference type="Proteomes" id="UP000609651"/>
    </source>
</evidence>
<evidence type="ECO:0000259" key="4">
    <source>
        <dbReference type="Pfam" id="PF07587"/>
    </source>
</evidence>
<dbReference type="InterPro" id="IPR022655">
    <property type="entry name" value="DUF1553"/>
</dbReference>
<feature type="compositionally biased region" description="Basic and acidic residues" evidence="1">
    <location>
        <begin position="432"/>
        <end position="445"/>
    </location>
</feature>
<feature type="region of interest" description="Disordered" evidence="1">
    <location>
        <begin position="414"/>
        <end position="445"/>
    </location>
</feature>
<dbReference type="PANTHER" id="PTHR35889">
    <property type="entry name" value="CYCLOINULO-OLIGOSACCHARIDE FRUCTANOTRANSFERASE-RELATED"/>
    <property type="match status" value="1"/>
</dbReference>
<feature type="domain" description="Cytochrome C Planctomycete-type" evidence="5">
    <location>
        <begin position="49"/>
        <end position="108"/>
    </location>
</feature>
<keyword evidence="2" id="KW-0732">Signal</keyword>
<evidence type="ECO:0008006" key="8">
    <source>
        <dbReference type="Google" id="ProtNLM"/>
    </source>
</evidence>
<dbReference type="InterPro" id="IPR036909">
    <property type="entry name" value="Cyt_c-like_dom_sf"/>
</dbReference>
<organism evidence="6 7">
    <name type="scientific">Alienimonas chondri</name>
    <dbReference type="NCBI Taxonomy" id="2681879"/>
    <lineage>
        <taxon>Bacteria</taxon>
        <taxon>Pseudomonadati</taxon>
        <taxon>Planctomycetota</taxon>
        <taxon>Planctomycetia</taxon>
        <taxon>Planctomycetales</taxon>
        <taxon>Planctomycetaceae</taxon>
        <taxon>Alienimonas</taxon>
    </lineage>
</organism>
<accession>A0ABX1VL77</accession>
<protein>
    <recommendedName>
        <fullName evidence="8">Planctomycete cytochrome C</fullName>
    </recommendedName>
</protein>